<name>A0A6S7IU36_PARCT</name>
<feature type="non-terminal residue" evidence="2">
    <location>
        <position position="290"/>
    </location>
</feature>
<evidence type="ECO:0000313" key="3">
    <source>
        <dbReference type="Proteomes" id="UP001152795"/>
    </source>
</evidence>
<feature type="region of interest" description="Disordered" evidence="1">
    <location>
        <begin position="81"/>
        <end position="118"/>
    </location>
</feature>
<dbReference type="Pfam" id="PF03564">
    <property type="entry name" value="DUF1759"/>
    <property type="match status" value="1"/>
</dbReference>
<accession>A0A6S7IU36</accession>
<sequence length="290" mass="32582">SKSSGKGAEVRAKAFAAELKAKQLMEEEEKRKQELEKQLELEKNVAMAKEIAERAKLEAEERRKVQQAKDEWMRLRAEAEILENEEDNPESLSNRLRDFENETNDKEQPPTVHQQSPLKIITEKSAPVKKLPSGNSVPSIYVQPSSNNLPRLKLTTFDGDSLKWPDWSSMFKSMVGDANISLNAKMQHLQNSVTGKAKTSIEGYGYSGDSYNKAMSELESRFGKPSLVIKATLGKLRTFNRLQDNDPESVRSYSDVVSTTVWTLSRFGYVSDLNAEANLSFVNEKGSEAS</sequence>
<reference evidence="2" key="1">
    <citation type="submission" date="2020-04" db="EMBL/GenBank/DDBJ databases">
        <authorList>
            <person name="Alioto T."/>
            <person name="Alioto T."/>
            <person name="Gomez Garrido J."/>
        </authorList>
    </citation>
    <scope>NUCLEOTIDE SEQUENCE</scope>
    <source>
        <strain evidence="2">A484AB</strain>
    </source>
</reference>
<dbReference type="OrthoDB" id="7762859at2759"/>
<dbReference type="AlphaFoldDB" id="A0A6S7IU36"/>
<dbReference type="PANTHER" id="PTHR47331">
    <property type="entry name" value="PHD-TYPE DOMAIN-CONTAINING PROTEIN"/>
    <property type="match status" value="1"/>
</dbReference>
<keyword evidence="3" id="KW-1185">Reference proteome</keyword>
<dbReference type="InterPro" id="IPR005312">
    <property type="entry name" value="DUF1759"/>
</dbReference>
<dbReference type="Proteomes" id="UP001152795">
    <property type="component" value="Unassembled WGS sequence"/>
</dbReference>
<evidence type="ECO:0000313" key="2">
    <source>
        <dbReference type="EMBL" id="CAB4009041.1"/>
    </source>
</evidence>
<gene>
    <name evidence="2" type="ORF">PACLA_8A060599</name>
</gene>
<feature type="non-terminal residue" evidence="2">
    <location>
        <position position="1"/>
    </location>
</feature>
<dbReference type="EMBL" id="CACRXK020006313">
    <property type="protein sequence ID" value="CAB4009041.1"/>
    <property type="molecule type" value="Genomic_DNA"/>
</dbReference>
<organism evidence="2 3">
    <name type="scientific">Paramuricea clavata</name>
    <name type="common">Red gorgonian</name>
    <name type="synonym">Violescent sea-whip</name>
    <dbReference type="NCBI Taxonomy" id="317549"/>
    <lineage>
        <taxon>Eukaryota</taxon>
        <taxon>Metazoa</taxon>
        <taxon>Cnidaria</taxon>
        <taxon>Anthozoa</taxon>
        <taxon>Octocorallia</taxon>
        <taxon>Malacalcyonacea</taxon>
        <taxon>Plexauridae</taxon>
        <taxon>Paramuricea</taxon>
    </lineage>
</organism>
<protein>
    <submittedName>
        <fullName evidence="2">Uncharacterized protein</fullName>
    </submittedName>
</protein>
<proteinExistence type="predicted"/>
<feature type="compositionally biased region" description="Basic and acidic residues" evidence="1">
    <location>
        <begin position="95"/>
        <end position="108"/>
    </location>
</feature>
<evidence type="ECO:0000256" key="1">
    <source>
        <dbReference type="SAM" id="MobiDB-lite"/>
    </source>
</evidence>
<comment type="caution">
    <text evidence="2">The sequence shown here is derived from an EMBL/GenBank/DDBJ whole genome shotgun (WGS) entry which is preliminary data.</text>
</comment>